<organism evidence="2 3">
    <name type="scientific">Anopheles atroparvus</name>
    <name type="common">European mosquito</name>
    <dbReference type="NCBI Taxonomy" id="41427"/>
    <lineage>
        <taxon>Eukaryota</taxon>
        <taxon>Metazoa</taxon>
        <taxon>Ecdysozoa</taxon>
        <taxon>Arthropoda</taxon>
        <taxon>Hexapoda</taxon>
        <taxon>Insecta</taxon>
        <taxon>Pterygota</taxon>
        <taxon>Neoptera</taxon>
        <taxon>Endopterygota</taxon>
        <taxon>Diptera</taxon>
        <taxon>Nematocera</taxon>
        <taxon>Culicoidea</taxon>
        <taxon>Culicidae</taxon>
        <taxon>Anophelinae</taxon>
        <taxon>Anopheles</taxon>
    </lineage>
</organism>
<name>A0AAG5CRE7_ANOAO</name>
<feature type="region of interest" description="Disordered" evidence="1">
    <location>
        <begin position="14"/>
        <end position="49"/>
    </location>
</feature>
<evidence type="ECO:0000313" key="2">
    <source>
        <dbReference type="EnsemblMetazoa" id="ENSAATROPP001397"/>
    </source>
</evidence>
<dbReference type="Proteomes" id="UP000075880">
    <property type="component" value="Unassembled WGS sequence"/>
</dbReference>
<proteinExistence type="predicted"/>
<evidence type="ECO:0000256" key="1">
    <source>
        <dbReference type="SAM" id="MobiDB-lite"/>
    </source>
</evidence>
<dbReference type="EnsemblMetazoa" id="ENSAATROPT001451">
    <property type="protein sequence ID" value="ENSAATROPP001397"/>
    <property type="gene ID" value="ENSAATROPG001147"/>
</dbReference>
<evidence type="ECO:0000313" key="3">
    <source>
        <dbReference type="Proteomes" id="UP000075880"/>
    </source>
</evidence>
<dbReference type="AlphaFoldDB" id="A0AAG5CRE7"/>
<accession>A0AAG5CRE7</accession>
<feature type="compositionally biased region" description="Polar residues" evidence="1">
    <location>
        <begin position="14"/>
        <end position="35"/>
    </location>
</feature>
<protein>
    <submittedName>
        <fullName evidence="2">Uncharacterized protein</fullName>
    </submittedName>
</protein>
<reference evidence="2" key="1">
    <citation type="submission" date="2024-04" db="UniProtKB">
        <authorList>
            <consortium name="EnsemblMetazoa"/>
        </authorList>
    </citation>
    <scope>IDENTIFICATION</scope>
    <source>
        <strain evidence="2">EBRO</strain>
    </source>
</reference>
<sequence>TSARVAVREIPATTLSSKCSPKSSTYPDSGYSPSNQRHHNAGSIVYGNQAEPKVGILDQRWRKREEEHQPKSNLADKGERHFRCRLGTALQKSGALQQHALLVNRTADRIRCPMSVCGCLCVDKDLENGIMGIIL</sequence>
<keyword evidence="3" id="KW-1185">Reference proteome</keyword>